<dbReference type="PANTHER" id="PTHR11963:SF48">
    <property type="entry name" value="DIPEPTIDASE B, ISOFORM A"/>
    <property type="match status" value="1"/>
</dbReference>
<dbReference type="EnsemblMetazoa" id="AAEL002978-RA">
    <property type="protein sequence ID" value="AAEL002978-PA"/>
    <property type="gene ID" value="AAEL002978"/>
</dbReference>
<dbReference type="VEuPathDB" id="VectorBase:AAEL002978"/>
<dbReference type="GO" id="GO:0005737">
    <property type="term" value="C:cytoplasm"/>
    <property type="evidence" value="ECO:0007669"/>
    <property type="project" value="InterPro"/>
</dbReference>
<evidence type="ECO:0000256" key="2">
    <source>
        <dbReference type="ARBA" id="ARBA00022438"/>
    </source>
</evidence>
<dbReference type="EnsemblMetazoa" id="AAEL002978-RC">
    <property type="protein sequence ID" value="AAEL002978-PC"/>
    <property type="gene ID" value="AAEL002978"/>
</dbReference>
<reference evidence="6 7" key="1">
    <citation type="submission" date="2017-06" db="EMBL/GenBank/DDBJ databases">
        <title>Aedes aegypti genome working group (AGWG) sequencing and assembly.</title>
        <authorList>
            <consortium name="Aedes aegypti Genome Working Group (AGWG)"/>
            <person name="Matthews B.J."/>
        </authorList>
    </citation>
    <scope>NUCLEOTIDE SEQUENCE [LARGE SCALE GENOMIC DNA]</scope>
    <source>
        <strain evidence="6 7">LVP_AGWG</strain>
    </source>
</reference>
<evidence type="ECO:0000256" key="4">
    <source>
        <dbReference type="ARBA" id="ARBA00022801"/>
    </source>
</evidence>
<reference evidence="6" key="2">
    <citation type="submission" date="2025-05" db="UniProtKB">
        <authorList>
            <consortium name="EnsemblMetazoa"/>
        </authorList>
    </citation>
    <scope>IDENTIFICATION</scope>
    <source>
        <strain evidence="6">LVP_AGWG</strain>
    </source>
</reference>
<sequence length="516" mass="56078">MAERCLPCKVLQPLTSFDRDYLKDNLYDTICVIDGNQVPAVLEGCFAARRAFDEAFDCETSCFKSDALNCRVVYAPVGELTDFDDVRRYSEAAAKAVDRAIKAGAKQPVIVIPTSKDFVEAGLVSVLGALAKLYVPLQLREDVPEKMMRFEKIGFYHHDQARLANILNEARAFETGRFVARDIGGGDPERMAPPRVEQYVYSGVYDRNLIHSSVISDHTTMVKEYPLFAAVNRAAVSVPRHQGRLIFLEYKSNSPTKNTLILVGKGVTYDTGGADIKAGGVMAGMSRDKCGAAAVAGFMKIVEQMQPAGVHVIGVLCMVRNSVGEDCYVSDEMITSRAGVRVRVGNTDAEGRMAMADALCQMKERVLKEKLPDPHLFTIATLTGHAVLAVGNHSIVMDNGPAKASGHGLRLQSEGEKIGEPFEISNLRKEDFDMHSGKCYGEDVLQANNLPSSKTCRGHQSPAAFMMLSTGLDKHGLKSETPIKYSHLDIAGSAGDIPDPPTGAPILALALTHLLR</sequence>
<evidence type="ECO:0000256" key="3">
    <source>
        <dbReference type="ARBA" id="ARBA00022670"/>
    </source>
</evidence>
<dbReference type="GO" id="GO:0030145">
    <property type="term" value="F:manganese ion binding"/>
    <property type="evidence" value="ECO:0007669"/>
    <property type="project" value="InterPro"/>
</dbReference>
<keyword evidence="3" id="KW-0645">Protease</keyword>
<accession>A0A1S4F3D0</accession>
<keyword evidence="4" id="KW-0378">Hydrolase</keyword>
<dbReference type="AlphaFoldDB" id="A0A1S4F3D0"/>
<name>A0A1S4F3D0_AEDAE</name>
<dbReference type="SUPFAM" id="SSF53187">
    <property type="entry name" value="Zn-dependent exopeptidases"/>
    <property type="match status" value="1"/>
</dbReference>
<dbReference type="PRINTS" id="PR00481">
    <property type="entry name" value="LAMNOPPTDASE"/>
</dbReference>
<dbReference type="Pfam" id="PF00883">
    <property type="entry name" value="Peptidase_M17"/>
    <property type="match status" value="1"/>
</dbReference>
<dbReference type="InterPro" id="IPR000819">
    <property type="entry name" value="Peptidase_M17_C"/>
</dbReference>
<dbReference type="GO" id="GO:0006508">
    <property type="term" value="P:proteolysis"/>
    <property type="evidence" value="ECO:0007669"/>
    <property type="project" value="UniProtKB-KW"/>
</dbReference>
<evidence type="ECO:0000313" key="6">
    <source>
        <dbReference type="EnsemblMetazoa" id="AAEL002978-PC"/>
    </source>
</evidence>
<dbReference type="Gene3D" id="3.40.630.10">
    <property type="entry name" value="Zn peptidases"/>
    <property type="match status" value="1"/>
</dbReference>
<organism evidence="6 7">
    <name type="scientific">Aedes aegypti</name>
    <name type="common">Yellowfever mosquito</name>
    <name type="synonym">Culex aegypti</name>
    <dbReference type="NCBI Taxonomy" id="7159"/>
    <lineage>
        <taxon>Eukaryota</taxon>
        <taxon>Metazoa</taxon>
        <taxon>Ecdysozoa</taxon>
        <taxon>Arthropoda</taxon>
        <taxon>Hexapoda</taxon>
        <taxon>Insecta</taxon>
        <taxon>Pterygota</taxon>
        <taxon>Neoptera</taxon>
        <taxon>Endopterygota</taxon>
        <taxon>Diptera</taxon>
        <taxon>Nematocera</taxon>
        <taxon>Culicoidea</taxon>
        <taxon>Culicidae</taxon>
        <taxon>Culicinae</taxon>
        <taxon>Aedini</taxon>
        <taxon>Aedes</taxon>
        <taxon>Stegomyia</taxon>
    </lineage>
</organism>
<dbReference type="Proteomes" id="UP000008820">
    <property type="component" value="Chromosome 1"/>
</dbReference>
<evidence type="ECO:0000313" key="7">
    <source>
        <dbReference type="Proteomes" id="UP000008820"/>
    </source>
</evidence>
<keyword evidence="7" id="KW-1185">Reference proteome</keyword>
<evidence type="ECO:0000259" key="5">
    <source>
        <dbReference type="PROSITE" id="PS00631"/>
    </source>
</evidence>
<dbReference type="OrthoDB" id="10041421at2759"/>
<feature type="domain" description="Cytosol aminopeptidase" evidence="5">
    <location>
        <begin position="346"/>
        <end position="353"/>
    </location>
</feature>
<dbReference type="EnsemblMetazoa" id="AAEL002978-RD">
    <property type="protein sequence ID" value="AAEL002978-PD"/>
    <property type="gene ID" value="AAEL002978"/>
</dbReference>
<dbReference type="PROSITE" id="PS00631">
    <property type="entry name" value="CYTOSOL_AP"/>
    <property type="match status" value="1"/>
</dbReference>
<dbReference type="PANTHER" id="PTHR11963">
    <property type="entry name" value="LEUCINE AMINOPEPTIDASE-RELATED"/>
    <property type="match status" value="1"/>
</dbReference>
<comment type="similarity">
    <text evidence="1">Belongs to the peptidase M17 family.</text>
</comment>
<evidence type="ECO:0000256" key="1">
    <source>
        <dbReference type="ARBA" id="ARBA00009528"/>
    </source>
</evidence>
<proteinExistence type="inferred from homology"/>
<gene>
    <name evidence="6" type="primary">5576737</name>
</gene>
<dbReference type="GO" id="GO:0070006">
    <property type="term" value="F:metalloaminopeptidase activity"/>
    <property type="evidence" value="ECO:0007669"/>
    <property type="project" value="InterPro"/>
</dbReference>
<dbReference type="InterPro" id="IPR011356">
    <property type="entry name" value="Leucine_aapep/pepB"/>
</dbReference>
<dbReference type="EnsemblMetazoa" id="AAEL002978-RB">
    <property type="protein sequence ID" value="AAEL002978-PB"/>
    <property type="gene ID" value="AAEL002978"/>
</dbReference>
<protein>
    <recommendedName>
        <fullName evidence="5">Cytosol aminopeptidase domain-containing protein</fullName>
    </recommendedName>
</protein>
<keyword evidence="2" id="KW-0031">Aminopeptidase</keyword>